<feature type="binding site" evidence="7 8">
    <location>
        <position position="12"/>
    </location>
    <ligand>
        <name>S-adenosyl-L-methionine</name>
        <dbReference type="ChEBI" id="CHEBI:59789"/>
    </ligand>
</feature>
<evidence type="ECO:0000313" key="10">
    <source>
        <dbReference type="EMBL" id="APF17558.1"/>
    </source>
</evidence>
<dbReference type="OrthoDB" id="9814755at2"/>
<keyword evidence="5 7" id="KW-0949">S-adenosyl-L-methionine</keyword>
<dbReference type="GO" id="GO:0005829">
    <property type="term" value="C:cytosol"/>
    <property type="evidence" value="ECO:0007669"/>
    <property type="project" value="TreeGrafter"/>
</dbReference>
<evidence type="ECO:0000256" key="7">
    <source>
        <dbReference type="HAMAP-Rule" id="MF_00607"/>
    </source>
</evidence>
<protein>
    <recommendedName>
        <fullName evidence="7">Ribosomal RNA small subunit methyltransferase A</fullName>
        <ecNumber evidence="7">2.1.1.182</ecNumber>
    </recommendedName>
    <alternativeName>
        <fullName evidence="7">16S rRNA (adenine(1518)-N(6)/adenine(1519)-N(6))-dimethyltransferase</fullName>
    </alternativeName>
    <alternativeName>
        <fullName evidence="7">16S rRNA dimethyladenosine transferase</fullName>
    </alternativeName>
    <alternativeName>
        <fullName evidence="7">16S rRNA dimethylase</fullName>
    </alternativeName>
    <alternativeName>
        <fullName evidence="7">S-adenosylmethionine-6-N', N'-adenosyl(rRNA) dimethyltransferase</fullName>
    </alternativeName>
</protein>
<dbReference type="Proteomes" id="UP000183868">
    <property type="component" value="Chromosome"/>
</dbReference>
<dbReference type="EC" id="2.1.1.182" evidence="7"/>
<dbReference type="eggNOG" id="COG0030">
    <property type="taxonomic scope" value="Bacteria"/>
</dbReference>
<feature type="binding site" evidence="7 8">
    <location>
        <position position="102"/>
    </location>
    <ligand>
        <name>S-adenosyl-L-methionine</name>
        <dbReference type="ChEBI" id="CHEBI:59789"/>
    </ligand>
</feature>
<dbReference type="InterPro" id="IPR023165">
    <property type="entry name" value="rRNA_Ade_diMease-like_C"/>
</dbReference>
<dbReference type="PROSITE" id="PS51689">
    <property type="entry name" value="SAM_RNA_A_N6_MT"/>
    <property type="match status" value="1"/>
</dbReference>
<dbReference type="GO" id="GO:0052908">
    <property type="term" value="F:16S rRNA (adenine(1518)-N(6)/adenine(1519)-N(6))-dimethyltransferase activity"/>
    <property type="evidence" value="ECO:0007669"/>
    <property type="project" value="UniProtKB-EC"/>
</dbReference>
<feature type="binding site" evidence="7 8">
    <location>
        <position position="82"/>
    </location>
    <ligand>
        <name>S-adenosyl-L-methionine</name>
        <dbReference type="ChEBI" id="CHEBI:59789"/>
    </ligand>
</feature>
<evidence type="ECO:0000313" key="11">
    <source>
        <dbReference type="EMBL" id="EHO41654.1"/>
    </source>
</evidence>
<dbReference type="FunFam" id="1.10.8.100:FF:000001">
    <property type="entry name" value="Ribosomal RNA small subunit methyltransferase A"/>
    <property type="match status" value="1"/>
</dbReference>
<dbReference type="Gene3D" id="3.40.50.150">
    <property type="entry name" value="Vaccinia Virus protein VP39"/>
    <property type="match status" value="1"/>
</dbReference>
<reference evidence="11 12" key="1">
    <citation type="submission" date="2011-09" db="EMBL/GenBank/DDBJ databases">
        <title>The permanent draft genome of Caldithrix abyssi DSM 13497.</title>
        <authorList>
            <consortium name="US DOE Joint Genome Institute (JGI-PGF)"/>
            <person name="Lucas S."/>
            <person name="Han J."/>
            <person name="Lapidus A."/>
            <person name="Bruce D."/>
            <person name="Goodwin L."/>
            <person name="Pitluck S."/>
            <person name="Peters L."/>
            <person name="Kyrpides N."/>
            <person name="Mavromatis K."/>
            <person name="Ivanova N."/>
            <person name="Mikhailova N."/>
            <person name="Chertkov O."/>
            <person name="Detter J.C."/>
            <person name="Tapia R."/>
            <person name="Han C."/>
            <person name="Land M."/>
            <person name="Hauser L."/>
            <person name="Markowitz V."/>
            <person name="Cheng J.-F."/>
            <person name="Hugenholtz P."/>
            <person name="Woyke T."/>
            <person name="Wu D."/>
            <person name="Spring S."/>
            <person name="Brambilla E."/>
            <person name="Klenk H.-P."/>
            <person name="Eisen J.A."/>
        </authorList>
    </citation>
    <scope>NUCLEOTIDE SEQUENCE [LARGE SCALE GENOMIC DNA]</scope>
    <source>
        <strain evidence="11 12">DSM 13497</strain>
    </source>
</reference>
<dbReference type="HOGENOM" id="CLU_041220_0_1_0"/>
<comment type="similarity">
    <text evidence="7">Belongs to the class I-like SAM-binding methyltransferase superfamily. rRNA adenine N(6)-methyltransferase family. RsmA subfamily.</text>
</comment>
<dbReference type="InterPro" id="IPR001737">
    <property type="entry name" value="KsgA/Erm"/>
</dbReference>
<dbReference type="Pfam" id="PF00398">
    <property type="entry name" value="RrnaAD"/>
    <property type="match status" value="1"/>
</dbReference>
<dbReference type="FunCoup" id="H1XUV5">
    <property type="interactions" value="502"/>
</dbReference>
<feature type="binding site" evidence="7 8">
    <location>
        <position position="10"/>
    </location>
    <ligand>
        <name>S-adenosyl-L-methionine</name>
        <dbReference type="ChEBI" id="CHEBI:59789"/>
    </ligand>
</feature>
<comment type="function">
    <text evidence="7">Specifically dimethylates two adjacent adenosines (A1518 and A1519) in the loop of a conserved hairpin near the 3'-end of 16S rRNA in the 30S particle. May play a critical role in biogenesis of 30S subunits.</text>
</comment>
<dbReference type="STRING" id="880073.Cabys_807"/>
<proteinExistence type="inferred from homology"/>
<accession>H1XUV5</accession>
<dbReference type="Proteomes" id="UP000004671">
    <property type="component" value="Chromosome"/>
</dbReference>
<feature type="binding site" evidence="7 8">
    <location>
        <position position="37"/>
    </location>
    <ligand>
        <name>S-adenosyl-L-methionine</name>
        <dbReference type="ChEBI" id="CHEBI:59789"/>
    </ligand>
</feature>
<evidence type="ECO:0000256" key="8">
    <source>
        <dbReference type="PROSITE-ProRule" id="PRU01026"/>
    </source>
</evidence>
<dbReference type="InterPro" id="IPR011530">
    <property type="entry name" value="rRNA_adenine_dimethylase"/>
</dbReference>
<keyword evidence="3 7" id="KW-0489">Methyltransferase</keyword>
<dbReference type="PANTHER" id="PTHR11727:SF7">
    <property type="entry name" value="DIMETHYLADENOSINE TRANSFERASE-RELATED"/>
    <property type="match status" value="1"/>
</dbReference>
<dbReference type="EMBL" id="CP018099">
    <property type="protein sequence ID" value="APF17558.1"/>
    <property type="molecule type" value="Genomic_DNA"/>
</dbReference>
<dbReference type="SUPFAM" id="SSF53335">
    <property type="entry name" value="S-adenosyl-L-methionine-dependent methyltransferases"/>
    <property type="match status" value="1"/>
</dbReference>
<dbReference type="HAMAP" id="MF_00607">
    <property type="entry name" value="16SrRNA_methyltr_A"/>
    <property type="match status" value="1"/>
</dbReference>
<dbReference type="NCBIfam" id="TIGR00755">
    <property type="entry name" value="ksgA"/>
    <property type="match status" value="1"/>
</dbReference>
<feature type="binding site" evidence="7 8">
    <location>
        <position position="59"/>
    </location>
    <ligand>
        <name>S-adenosyl-L-methionine</name>
        <dbReference type="ChEBI" id="CHEBI:59789"/>
    </ligand>
</feature>
<dbReference type="GO" id="GO:0003723">
    <property type="term" value="F:RNA binding"/>
    <property type="evidence" value="ECO:0007669"/>
    <property type="project" value="UniProtKB-UniRule"/>
</dbReference>
<comment type="subcellular location">
    <subcellularLocation>
        <location evidence="7">Cytoplasm</location>
    </subcellularLocation>
</comment>
<evidence type="ECO:0000256" key="4">
    <source>
        <dbReference type="ARBA" id="ARBA00022679"/>
    </source>
</evidence>
<evidence type="ECO:0000256" key="1">
    <source>
        <dbReference type="ARBA" id="ARBA00022490"/>
    </source>
</evidence>
<evidence type="ECO:0000256" key="3">
    <source>
        <dbReference type="ARBA" id="ARBA00022603"/>
    </source>
</evidence>
<organism evidence="11 12">
    <name type="scientific">Caldithrix abyssi DSM 13497</name>
    <dbReference type="NCBI Taxonomy" id="880073"/>
    <lineage>
        <taxon>Bacteria</taxon>
        <taxon>Pseudomonadati</taxon>
        <taxon>Calditrichota</taxon>
        <taxon>Calditrichia</taxon>
        <taxon>Calditrichales</taxon>
        <taxon>Calditrichaceae</taxon>
        <taxon>Caldithrix</taxon>
    </lineage>
</organism>
<dbReference type="EMBL" id="CM001402">
    <property type="protein sequence ID" value="EHO41654.1"/>
    <property type="molecule type" value="Genomic_DNA"/>
</dbReference>
<dbReference type="PANTHER" id="PTHR11727">
    <property type="entry name" value="DIMETHYLADENOSINE TRANSFERASE"/>
    <property type="match status" value="1"/>
</dbReference>
<keyword evidence="12" id="KW-1185">Reference proteome</keyword>
<dbReference type="InterPro" id="IPR029063">
    <property type="entry name" value="SAM-dependent_MTases_sf"/>
</dbReference>
<dbReference type="Gene3D" id="1.10.8.100">
    <property type="entry name" value="Ribosomal RNA adenine dimethylase-like, domain 2"/>
    <property type="match status" value="1"/>
</dbReference>
<keyword evidence="1 7" id="KW-0963">Cytoplasm</keyword>
<gene>
    <name evidence="7 10" type="primary">rsmA</name>
    <name evidence="7" type="synonym">ksgA</name>
    <name evidence="10" type="ORF">Cabys_807</name>
    <name evidence="11" type="ORF">Calab_2042</name>
</gene>
<reference evidence="10 13" key="2">
    <citation type="submission" date="2016-11" db="EMBL/GenBank/DDBJ databases">
        <title>Genomic analysis of Caldithrix abyssi and proposal of a novel bacterial phylum Caldithrichaeota.</title>
        <authorList>
            <person name="Kublanov I."/>
            <person name="Sigalova O."/>
            <person name="Gavrilov S."/>
            <person name="Lebedinsky A."/>
            <person name="Ivanova N."/>
            <person name="Daum C."/>
            <person name="Reddy T."/>
            <person name="Klenk H.P."/>
            <person name="Goker M."/>
            <person name="Reva O."/>
            <person name="Miroshnichenko M."/>
            <person name="Kyprides N."/>
            <person name="Woyke T."/>
            <person name="Gelfand M."/>
        </authorList>
    </citation>
    <scope>NUCLEOTIDE SEQUENCE [LARGE SCALE GENOMIC DNA]</scope>
    <source>
        <strain evidence="10 13">LF13</strain>
    </source>
</reference>
<dbReference type="SMART" id="SM00650">
    <property type="entry name" value="rADc"/>
    <property type="match status" value="1"/>
</dbReference>
<evidence type="ECO:0000256" key="2">
    <source>
        <dbReference type="ARBA" id="ARBA00022552"/>
    </source>
</evidence>
<evidence type="ECO:0000256" key="6">
    <source>
        <dbReference type="ARBA" id="ARBA00022884"/>
    </source>
</evidence>
<dbReference type="AlphaFoldDB" id="H1XUV5"/>
<name>H1XUV5_CALAY</name>
<keyword evidence="6 7" id="KW-0694">RNA-binding</keyword>
<dbReference type="KEGG" id="caby:Cabys_807"/>
<evidence type="ECO:0000256" key="5">
    <source>
        <dbReference type="ARBA" id="ARBA00022691"/>
    </source>
</evidence>
<dbReference type="RefSeq" id="WP_006928820.1">
    <property type="nucleotide sequence ID" value="NZ_CM001402.1"/>
</dbReference>
<evidence type="ECO:0000313" key="13">
    <source>
        <dbReference type="Proteomes" id="UP000183868"/>
    </source>
</evidence>
<dbReference type="CDD" id="cd02440">
    <property type="entry name" value="AdoMet_MTases"/>
    <property type="match status" value="1"/>
</dbReference>
<dbReference type="InParanoid" id="H1XUV5"/>
<evidence type="ECO:0000313" key="12">
    <source>
        <dbReference type="Proteomes" id="UP000004671"/>
    </source>
</evidence>
<sequence length="262" mass="30110">MRPLKRFSQNFLTNPFYQQKIVDALNIEPEDVVVEIGPGQGALTQRLVQIPSQRCIVIEIDRRMVEHLDDRFGQQIKIINQDVLTVDFCALADGKPLKIIGNLPYHITSPILFHLIDHYQCVAQAVLMTQKEVARRISASPGNKDYGILSVITRAYAEIDYLFEIKRGNFFPTPAVDSAVISLKFFKEIKDIQNLDLFRKIVRSAFNFRRKTLKNSLGRIFEEKVLNSLDQSILKKRPEQLTVDAFKHITNVIDKVLKNETN</sequence>
<feature type="domain" description="Ribosomal RNA adenine methylase transferase N-terminal" evidence="9">
    <location>
        <begin position="17"/>
        <end position="187"/>
    </location>
</feature>
<keyword evidence="4 7" id="KW-0808">Transferase</keyword>
<comment type="catalytic activity">
    <reaction evidence="7">
        <text>adenosine(1518)/adenosine(1519) in 16S rRNA + 4 S-adenosyl-L-methionine = N(6)-dimethyladenosine(1518)/N(6)-dimethyladenosine(1519) in 16S rRNA + 4 S-adenosyl-L-homocysteine + 4 H(+)</text>
        <dbReference type="Rhea" id="RHEA:19609"/>
        <dbReference type="Rhea" id="RHEA-COMP:10232"/>
        <dbReference type="Rhea" id="RHEA-COMP:10233"/>
        <dbReference type="ChEBI" id="CHEBI:15378"/>
        <dbReference type="ChEBI" id="CHEBI:57856"/>
        <dbReference type="ChEBI" id="CHEBI:59789"/>
        <dbReference type="ChEBI" id="CHEBI:74411"/>
        <dbReference type="ChEBI" id="CHEBI:74493"/>
        <dbReference type="EC" id="2.1.1.182"/>
    </reaction>
</comment>
<dbReference type="InterPro" id="IPR020598">
    <property type="entry name" value="rRNA_Ade_methylase_Trfase_N"/>
</dbReference>
<evidence type="ECO:0000259" key="9">
    <source>
        <dbReference type="SMART" id="SM00650"/>
    </source>
</evidence>
<keyword evidence="2 7" id="KW-0698">rRNA processing</keyword>
<dbReference type="PaxDb" id="880073-Calab_2042"/>